<dbReference type="GO" id="GO:0005886">
    <property type="term" value="C:plasma membrane"/>
    <property type="evidence" value="ECO:0007669"/>
    <property type="project" value="UniProtKB-SubCell"/>
</dbReference>
<dbReference type="CDD" id="cd06173">
    <property type="entry name" value="MFS_MefA_like"/>
    <property type="match status" value="1"/>
</dbReference>
<dbReference type="SUPFAM" id="SSF103473">
    <property type="entry name" value="MFS general substrate transporter"/>
    <property type="match status" value="1"/>
</dbReference>
<dbReference type="Proteomes" id="UP000220034">
    <property type="component" value="Unassembled WGS sequence"/>
</dbReference>
<dbReference type="EMBL" id="OCTN01000001">
    <property type="protein sequence ID" value="SOH92898.1"/>
    <property type="molecule type" value="Genomic_DNA"/>
</dbReference>
<accession>A0A2C9CNW7</accession>
<feature type="transmembrane region" description="Helical" evidence="7">
    <location>
        <begin position="12"/>
        <end position="37"/>
    </location>
</feature>
<keyword evidence="6 7" id="KW-0472">Membrane</keyword>
<comment type="subcellular location">
    <subcellularLocation>
        <location evidence="1">Cell membrane</location>
        <topology evidence="1">Multi-pass membrane protein</topology>
    </subcellularLocation>
</comment>
<proteinExistence type="predicted"/>
<evidence type="ECO:0000313" key="9">
    <source>
        <dbReference type="Proteomes" id="UP000220034"/>
    </source>
</evidence>
<feature type="transmembrane region" description="Helical" evidence="7">
    <location>
        <begin position="374"/>
        <end position="394"/>
    </location>
</feature>
<protein>
    <submittedName>
        <fullName evidence="8">Predicted arabinose efflux permease, MFS family</fullName>
    </submittedName>
</protein>
<dbReference type="OrthoDB" id="9809918at2"/>
<evidence type="ECO:0000256" key="6">
    <source>
        <dbReference type="ARBA" id="ARBA00023136"/>
    </source>
</evidence>
<sequence length="423" mass="43977">MIPKALAHRDFRIYVIGNFFALNGVWIQRITISWLGWSLTDSASFVGLLAFLMMLPTLIFGPFLGVVADRTNVRIAALSTQSALFIVTLALTIAYFTDFLNAMVLAICALTIGLVTALHHPIRMAMAPRLVPVESIGAAVPIISINFNLSRFLGPFIAGTLIATLGVGSALLVNSAAFLPLLLALSVIRPRPKSGGTLVPSGFIESFRAGIAHTRSDPLIVTGILVTALTSLSARGVQEILPVIADGAFDRGASGLGQLTAAAGLGALISSIKLASHPIDRAAGLPRASLIGAGASLTLVVVLGFAPYWWVALLCAAGLGASGTQVGVGIQSAIQIRLDDDMRGRVMSLWTTTAIGATALGALALGAAADVIGLRGALITSALISALALTAVLLRYRKALRANPSNLSRNRDRSDLENGLPPP</sequence>
<gene>
    <name evidence="8" type="ORF">SAMN06273572_101749</name>
</gene>
<feature type="transmembrane region" description="Helical" evidence="7">
    <location>
        <begin position="288"/>
        <end position="305"/>
    </location>
</feature>
<keyword evidence="2" id="KW-0813">Transport</keyword>
<evidence type="ECO:0000256" key="4">
    <source>
        <dbReference type="ARBA" id="ARBA00022692"/>
    </source>
</evidence>
<feature type="transmembrane region" description="Helical" evidence="7">
    <location>
        <begin position="346"/>
        <end position="368"/>
    </location>
</feature>
<evidence type="ECO:0000256" key="1">
    <source>
        <dbReference type="ARBA" id="ARBA00004651"/>
    </source>
</evidence>
<keyword evidence="5 7" id="KW-1133">Transmembrane helix</keyword>
<keyword evidence="3" id="KW-1003">Cell membrane</keyword>
<dbReference type="RefSeq" id="WP_097928449.1">
    <property type="nucleotide sequence ID" value="NZ_OCTN01000001.1"/>
</dbReference>
<reference evidence="9" key="1">
    <citation type="submission" date="2017-09" db="EMBL/GenBank/DDBJ databases">
        <authorList>
            <person name="Varghese N."/>
            <person name="Submissions S."/>
        </authorList>
    </citation>
    <scope>NUCLEOTIDE SEQUENCE [LARGE SCALE GENOMIC DNA]</scope>
    <source>
        <strain evidence="9">C7</strain>
    </source>
</reference>
<dbReference type="PANTHER" id="PTHR23513">
    <property type="entry name" value="INTEGRAL MEMBRANE EFFLUX PROTEIN-RELATED"/>
    <property type="match status" value="1"/>
</dbReference>
<dbReference type="AlphaFoldDB" id="A0A2C9CNW7"/>
<evidence type="ECO:0000256" key="7">
    <source>
        <dbReference type="SAM" id="Phobius"/>
    </source>
</evidence>
<evidence type="ECO:0000256" key="3">
    <source>
        <dbReference type="ARBA" id="ARBA00022475"/>
    </source>
</evidence>
<feature type="transmembrane region" description="Helical" evidence="7">
    <location>
        <begin position="43"/>
        <end position="68"/>
    </location>
</feature>
<feature type="transmembrane region" description="Helical" evidence="7">
    <location>
        <begin position="102"/>
        <end position="118"/>
    </location>
</feature>
<keyword evidence="9" id="KW-1185">Reference proteome</keyword>
<feature type="transmembrane region" description="Helical" evidence="7">
    <location>
        <begin position="161"/>
        <end position="185"/>
    </location>
</feature>
<evidence type="ECO:0000256" key="2">
    <source>
        <dbReference type="ARBA" id="ARBA00022448"/>
    </source>
</evidence>
<dbReference type="PANTHER" id="PTHR23513:SF11">
    <property type="entry name" value="STAPHYLOFERRIN A TRANSPORTER"/>
    <property type="match status" value="1"/>
</dbReference>
<keyword evidence="4 7" id="KW-0812">Transmembrane</keyword>
<evidence type="ECO:0000256" key="5">
    <source>
        <dbReference type="ARBA" id="ARBA00022989"/>
    </source>
</evidence>
<name>A0A2C9CNW7_9RHOB</name>
<feature type="transmembrane region" description="Helical" evidence="7">
    <location>
        <begin position="75"/>
        <end position="96"/>
    </location>
</feature>
<dbReference type="Gene3D" id="1.20.1250.20">
    <property type="entry name" value="MFS general substrate transporter like domains"/>
    <property type="match status" value="1"/>
</dbReference>
<organism evidence="8 9">
    <name type="scientific">Pontivivens marinum</name>
    <dbReference type="NCBI Taxonomy" id="1690039"/>
    <lineage>
        <taxon>Bacteria</taxon>
        <taxon>Pseudomonadati</taxon>
        <taxon>Pseudomonadota</taxon>
        <taxon>Alphaproteobacteria</taxon>
        <taxon>Rhodobacterales</taxon>
        <taxon>Paracoccaceae</taxon>
        <taxon>Pontivivens</taxon>
    </lineage>
</organism>
<dbReference type="InterPro" id="IPR036259">
    <property type="entry name" value="MFS_trans_sf"/>
</dbReference>
<dbReference type="Pfam" id="PF05977">
    <property type="entry name" value="MFS_3"/>
    <property type="match status" value="1"/>
</dbReference>
<evidence type="ECO:0000313" key="8">
    <source>
        <dbReference type="EMBL" id="SOH92898.1"/>
    </source>
</evidence>
<dbReference type="InterPro" id="IPR010290">
    <property type="entry name" value="TM_effector"/>
</dbReference>